<dbReference type="HOGENOM" id="CLU_000134_48_5_1"/>
<dbReference type="AlphaFoldDB" id="T0M493"/>
<dbReference type="SMART" id="SM00248">
    <property type="entry name" value="ANK"/>
    <property type="match status" value="4"/>
</dbReference>
<dbReference type="PROSITE" id="PS50088">
    <property type="entry name" value="ANK_REPEAT"/>
    <property type="match status" value="1"/>
</dbReference>
<gene>
    <name evidence="4" type="ORF">CGLO_04456</name>
</gene>
<evidence type="ECO:0000313" key="5">
    <source>
        <dbReference type="Proteomes" id="UP000015530"/>
    </source>
</evidence>
<sequence length="264" mass="28546">MLIEHGAEVNRRSLVGDVFYAPIFLASTEATIQLLLEKGADANIRMSDGSMVLHCMSAKGNETGIRAILSQVKGMADNVNVTNKNGKSPLIYATVEGHEKVAKLLLQFGANVNTGRTDLGGNLIQAITTGYENLAELYIQHNADLNARDSIGDTAVLVAFKRGRMATVDRLVNAGVNLSAAISDDPKAWEPVQDKVLMWASEFGHASIVELLFKQISTCSISYTIKNAALNMAEDKGYSTIVDIFESFGGFEDPSKDKRSGMRS</sequence>
<dbReference type="Pfam" id="PF12796">
    <property type="entry name" value="Ank_2"/>
    <property type="match status" value="2"/>
</dbReference>
<dbReference type="PANTHER" id="PTHR24123">
    <property type="entry name" value="ANKYRIN REPEAT-CONTAINING"/>
    <property type="match status" value="1"/>
</dbReference>
<proteinExistence type="predicted"/>
<dbReference type="EMBL" id="AMYD01000896">
    <property type="protein sequence ID" value="EQB55590.1"/>
    <property type="molecule type" value="Genomic_DNA"/>
</dbReference>
<dbReference type="PROSITE" id="PS50297">
    <property type="entry name" value="ANK_REP_REGION"/>
    <property type="match status" value="1"/>
</dbReference>
<evidence type="ECO:0000256" key="2">
    <source>
        <dbReference type="ARBA" id="ARBA00023043"/>
    </source>
</evidence>
<feature type="repeat" description="ANK" evidence="3">
    <location>
        <begin position="85"/>
        <end position="117"/>
    </location>
</feature>
<dbReference type="InterPro" id="IPR002110">
    <property type="entry name" value="Ankyrin_rpt"/>
</dbReference>
<keyword evidence="2 3" id="KW-0040">ANK repeat</keyword>
<dbReference type="PANTHER" id="PTHR24123:SF33">
    <property type="entry name" value="PROTEIN HOS4"/>
    <property type="match status" value="1"/>
</dbReference>
<evidence type="ECO:0000313" key="4">
    <source>
        <dbReference type="EMBL" id="EQB55590.1"/>
    </source>
</evidence>
<dbReference type="Gene3D" id="1.25.40.20">
    <property type="entry name" value="Ankyrin repeat-containing domain"/>
    <property type="match status" value="1"/>
</dbReference>
<dbReference type="Proteomes" id="UP000015530">
    <property type="component" value="Unassembled WGS sequence"/>
</dbReference>
<dbReference type="OMA" id="ADANIRM"/>
<dbReference type="STRING" id="1237896.T0M493"/>
<accession>T0M493</accession>
<dbReference type="OrthoDB" id="4837942at2759"/>
<organism evidence="4 5">
    <name type="scientific">Colletotrichum gloeosporioides (strain Cg-14)</name>
    <name type="common">Anthracnose fungus</name>
    <name type="synonym">Glomerella cingulata</name>
    <dbReference type="NCBI Taxonomy" id="1237896"/>
    <lineage>
        <taxon>Eukaryota</taxon>
        <taxon>Fungi</taxon>
        <taxon>Dikarya</taxon>
        <taxon>Ascomycota</taxon>
        <taxon>Pezizomycotina</taxon>
        <taxon>Sordariomycetes</taxon>
        <taxon>Hypocreomycetidae</taxon>
        <taxon>Glomerellales</taxon>
        <taxon>Glomerellaceae</taxon>
        <taxon>Colletotrichum</taxon>
        <taxon>Colletotrichum gloeosporioides species complex</taxon>
    </lineage>
</organism>
<dbReference type="InterPro" id="IPR036770">
    <property type="entry name" value="Ankyrin_rpt-contain_sf"/>
</dbReference>
<name>T0M493_COLGC</name>
<dbReference type="SUPFAM" id="SSF48403">
    <property type="entry name" value="Ankyrin repeat"/>
    <property type="match status" value="1"/>
</dbReference>
<reference evidence="5" key="1">
    <citation type="journal article" date="2013" name="Mol. Plant Microbe Interact.">
        <title>Global aspects of pacC regulation of pathogenicity genes in Colletotrichum gloeosporioides as revealed by transcriptome analysis.</title>
        <authorList>
            <person name="Alkan N."/>
            <person name="Meng X."/>
            <person name="Friedlander G."/>
            <person name="Reuveni E."/>
            <person name="Sukno S."/>
            <person name="Sherman A."/>
            <person name="Thon M."/>
            <person name="Fluhr R."/>
            <person name="Prusky D."/>
        </authorList>
    </citation>
    <scope>NUCLEOTIDE SEQUENCE [LARGE SCALE GENOMIC DNA]</scope>
    <source>
        <strain evidence="5">Cg-14</strain>
    </source>
</reference>
<comment type="caution">
    <text evidence="4">The sequence shown here is derived from an EMBL/GenBank/DDBJ whole genome shotgun (WGS) entry which is preliminary data.</text>
</comment>
<protein>
    <submittedName>
        <fullName evidence="4">Uncharacterized protein</fullName>
    </submittedName>
</protein>
<dbReference type="InterPro" id="IPR051165">
    <property type="entry name" value="Multifunctional_ANK_Repeat"/>
</dbReference>
<evidence type="ECO:0000256" key="1">
    <source>
        <dbReference type="ARBA" id="ARBA00022737"/>
    </source>
</evidence>
<evidence type="ECO:0000256" key="3">
    <source>
        <dbReference type="PROSITE-ProRule" id="PRU00023"/>
    </source>
</evidence>
<keyword evidence="1" id="KW-0677">Repeat</keyword>